<feature type="compositionally biased region" description="Basic and acidic residues" evidence="1">
    <location>
        <begin position="274"/>
        <end position="290"/>
    </location>
</feature>
<dbReference type="OMA" id="NEWNDTE"/>
<name>A0A1Y1I391_KLENI</name>
<sequence>MAPLARPLIRTILVMSALVGTGYVLRPVAWEIEARLHDAKELLYHRVGGHTLERQGVELPLATDENGLRLDVLEKIGSEELAKQEQRAKQESKAAFDDQGALGAIKIGRGQTGQQPKKVTTRDPLTQYIKDKEEGAEGGGGNLFGRLTRRGAWRGIVGPYLGKNSQMQTKYDGKRTTIADVESSDEETKKGAEQVDELDEERGEEFEEVDGGRTVGGEAGRGNVEKSGFEGGGERSGLGGGDEGEDSWLQNLIGNEEEDGGKERLSSGGGVTLGERKTRDDLDGQRRVELDTGPGVVEESKDGEASLEEIADGVTKEGVKTFLAVNADLASGGADDEAVSGAGGMGGALAGAGEKPKPREVVEEENELVGGEGARVRDPGGLWEAGTDTKAGLEENREGEAVQADEESVASQGTLLQNGAMSLENSGSTLLQNSSEARFNRSAALFNSTAALLNSTASLLNGSESLDDSFSILPNSSIPSLNVSAELSNSTLTLTNDSLPSDAQSTVKSWPLVEAMMREIWEAPPAGVGMPPREEFTLRKEMVEHRAVDNTIVVTFANFAFLDFTTNWVRHLTDLGVTNILVGAMDEEILEALFVAGIPVFDMKSEMSPGDAGWGSPVFHKMGRERLYLVDALLGFGVELLMCDTDMVFLRDPLEYVSRYPQADVLTSSDHLAHTVDDESLERWQEAGGAYNIGIIHYRPTAAARAFAREWLDVATKDDLVWDQNAFNDIMRRQFGPATEDENGLVYAYDGTLKLGILPVSLFCSGHTYFVQKIYKTTKLAPFAIHTTFQYGGTDGKRHRLREAKVFHDEPEYYDPEGGLLAYRFDIPTELLSGGEHTVETHFALVNYQLLQLRNAFALAQTLNRTLVLPELWCRFDRLWYPHNGILDGTATPQPFLCPADHVLEINKMVDGLPREQFGEDIPFREYSLLDNPRLPAEILESKVDVFVCKDGDAACTTTEVKQGLEKPTWVVLERDPSDSQVKALLEPYSDTKLLSFSTMDGAFGGFEDKVLGDRFRARVKQYVGIWCCIHAHPGHIYYDMYWDEKPGWMPKPPKDPTEDHPPLRLH</sequence>
<feature type="region of interest" description="Disordered" evidence="1">
    <location>
        <begin position="367"/>
        <end position="388"/>
    </location>
</feature>
<dbReference type="GO" id="GO:0052636">
    <property type="term" value="F:arabinosyltransferase activity"/>
    <property type="evidence" value="ECO:0000318"/>
    <property type="project" value="GO_Central"/>
</dbReference>
<protein>
    <submittedName>
        <fullName evidence="3">Xyloglucanase</fullName>
    </submittedName>
</protein>
<keyword evidence="4" id="KW-1185">Reference proteome</keyword>
<organism evidence="3 4">
    <name type="scientific">Klebsormidium nitens</name>
    <name type="common">Green alga</name>
    <name type="synonym">Ulothrix nitens</name>
    <dbReference type="NCBI Taxonomy" id="105231"/>
    <lineage>
        <taxon>Eukaryota</taxon>
        <taxon>Viridiplantae</taxon>
        <taxon>Streptophyta</taxon>
        <taxon>Klebsormidiophyceae</taxon>
        <taxon>Klebsormidiales</taxon>
        <taxon>Klebsormidiaceae</taxon>
        <taxon>Klebsormidium</taxon>
    </lineage>
</organism>
<dbReference type="InterPro" id="IPR005069">
    <property type="entry name" value="Nucl-diP-sugar_transferase"/>
</dbReference>
<gene>
    <name evidence="3" type="ORF">KFL_001660140</name>
</gene>
<feature type="region of interest" description="Disordered" evidence="1">
    <location>
        <begin position="179"/>
        <end position="305"/>
    </location>
</feature>
<dbReference type="InterPro" id="IPR053250">
    <property type="entry name" value="Glycosyltransferase_77"/>
</dbReference>
<dbReference type="AlphaFoldDB" id="A0A1Y1I391"/>
<dbReference type="GO" id="GO:0052325">
    <property type="term" value="P:cell wall pectin biosynthetic process"/>
    <property type="evidence" value="ECO:0000318"/>
    <property type="project" value="GO_Central"/>
</dbReference>
<feature type="compositionally biased region" description="Acidic residues" evidence="1">
    <location>
        <begin position="194"/>
        <end position="209"/>
    </location>
</feature>
<proteinExistence type="predicted"/>
<dbReference type="PANTHER" id="PTHR46936:SF1">
    <property type="entry name" value="ARABINOSYLTRANSFERASE XEG113"/>
    <property type="match status" value="1"/>
</dbReference>
<evidence type="ECO:0000313" key="4">
    <source>
        <dbReference type="Proteomes" id="UP000054558"/>
    </source>
</evidence>
<dbReference type="OrthoDB" id="540503at2759"/>
<dbReference type="Pfam" id="PF03407">
    <property type="entry name" value="Nucleotid_trans"/>
    <property type="match status" value="1"/>
</dbReference>
<accession>A0A1Y1I391</accession>
<dbReference type="Proteomes" id="UP000054558">
    <property type="component" value="Unassembled WGS sequence"/>
</dbReference>
<dbReference type="EMBL" id="DF237115">
    <property type="protein sequence ID" value="GAQ83879.1"/>
    <property type="molecule type" value="Genomic_DNA"/>
</dbReference>
<evidence type="ECO:0000313" key="3">
    <source>
        <dbReference type="EMBL" id="GAQ83879.1"/>
    </source>
</evidence>
<feature type="domain" description="Nucleotide-diphospho-sugar transferase" evidence="2">
    <location>
        <begin position="577"/>
        <end position="801"/>
    </location>
</feature>
<dbReference type="STRING" id="105231.A0A1Y1I391"/>
<evidence type="ECO:0000256" key="1">
    <source>
        <dbReference type="SAM" id="MobiDB-lite"/>
    </source>
</evidence>
<feature type="compositionally biased region" description="Gly residues" evidence="1">
    <location>
        <begin position="229"/>
        <end position="241"/>
    </location>
</feature>
<reference evidence="3 4" key="1">
    <citation type="journal article" date="2014" name="Nat. Commun.">
        <title>Klebsormidium flaccidum genome reveals primary factors for plant terrestrial adaptation.</title>
        <authorList>
            <person name="Hori K."/>
            <person name="Maruyama F."/>
            <person name="Fujisawa T."/>
            <person name="Togashi T."/>
            <person name="Yamamoto N."/>
            <person name="Seo M."/>
            <person name="Sato S."/>
            <person name="Yamada T."/>
            <person name="Mori H."/>
            <person name="Tajima N."/>
            <person name="Moriyama T."/>
            <person name="Ikeuchi M."/>
            <person name="Watanabe M."/>
            <person name="Wada H."/>
            <person name="Kobayashi K."/>
            <person name="Saito M."/>
            <person name="Masuda T."/>
            <person name="Sasaki-Sekimoto Y."/>
            <person name="Mashiguchi K."/>
            <person name="Awai K."/>
            <person name="Shimojima M."/>
            <person name="Masuda S."/>
            <person name="Iwai M."/>
            <person name="Nobusawa T."/>
            <person name="Narise T."/>
            <person name="Kondo S."/>
            <person name="Saito H."/>
            <person name="Sato R."/>
            <person name="Murakawa M."/>
            <person name="Ihara Y."/>
            <person name="Oshima-Yamada Y."/>
            <person name="Ohtaka K."/>
            <person name="Satoh M."/>
            <person name="Sonobe K."/>
            <person name="Ishii M."/>
            <person name="Ohtani R."/>
            <person name="Kanamori-Sato M."/>
            <person name="Honoki R."/>
            <person name="Miyazaki D."/>
            <person name="Mochizuki H."/>
            <person name="Umetsu J."/>
            <person name="Higashi K."/>
            <person name="Shibata D."/>
            <person name="Kamiya Y."/>
            <person name="Sato N."/>
            <person name="Nakamura Y."/>
            <person name="Tabata S."/>
            <person name="Ida S."/>
            <person name="Kurokawa K."/>
            <person name="Ohta H."/>
        </authorList>
    </citation>
    <scope>NUCLEOTIDE SEQUENCE [LARGE SCALE GENOMIC DNA]</scope>
    <source>
        <strain evidence="3 4">NIES-2285</strain>
    </source>
</reference>
<evidence type="ECO:0000259" key="2">
    <source>
        <dbReference type="Pfam" id="PF03407"/>
    </source>
</evidence>
<dbReference type="PANTHER" id="PTHR46936">
    <property type="entry name" value="ARABINOSYLTRANSFERASE XEG113"/>
    <property type="match status" value="1"/>
</dbReference>